<comment type="caution">
    <text evidence="12">The sequence shown here is derived from an EMBL/GenBank/DDBJ whole genome shotgun (WGS) entry which is preliminary data.</text>
</comment>
<dbReference type="InterPro" id="IPR000407">
    <property type="entry name" value="GDA1_CD39_NTPase"/>
</dbReference>
<feature type="transmembrane region" description="Helical" evidence="10">
    <location>
        <begin position="312"/>
        <end position="329"/>
    </location>
</feature>
<keyword evidence="9" id="KW-0067">ATP-binding</keyword>
<organism evidence="12 13">
    <name type="scientific">Effrenium voratum</name>
    <dbReference type="NCBI Taxonomy" id="2562239"/>
    <lineage>
        <taxon>Eukaryota</taxon>
        <taxon>Sar</taxon>
        <taxon>Alveolata</taxon>
        <taxon>Dinophyceae</taxon>
        <taxon>Suessiales</taxon>
        <taxon>Symbiodiniaceae</taxon>
        <taxon>Effrenium</taxon>
    </lineage>
</organism>
<dbReference type="PROSITE" id="PS50850">
    <property type="entry name" value="MFS"/>
    <property type="match status" value="1"/>
</dbReference>
<keyword evidence="4 10" id="KW-0812">Transmembrane</keyword>
<dbReference type="EMBL" id="CAUJNA010003450">
    <property type="protein sequence ID" value="CAJ1402382.1"/>
    <property type="molecule type" value="Genomic_DNA"/>
</dbReference>
<dbReference type="Gene3D" id="1.20.1250.20">
    <property type="entry name" value="MFS general substrate transporter like domains"/>
    <property type="match status" value="1"/>
</dbReference>
<feature type="transmembrane region" description="Helical" evidence="10">
    <location>
        <begin position="428"/>
        <end position="446"/>
    </location>
</feature>
<dbReference type="InterPro" id="IPR036259">
    <property type="entry name" value="MFS_trans_sf"/>
</dbReference>
<feature type="transmembrane region" description="Helical" evidence="10">
    <location>
        <begin position="253"/>
        <end position="272"/>
    </location>
</feature>
<evidence type="ECO:0000256" key="7">
    <source>
        <dbReference type="ARBA" id="ARBA00023136"/>
    </source>
</evidence>
<keyword evidence="9" id="KW-0547">Nucleotide-binding</keyword>
<keyword evidence="13" id="KW-1185">Reference proteome</keyword>
<evidence type="ECO:0000313" key="13">
    <source>
        <dbReference type="Proteomes" id="UP001178507"/>
    </source>
</evidence>
<feature type="transmembrane region" description="Helical" evidence="10">
    <location>
        <begin position="526"/>
        <end position="548"/>
    </location>
</feature>
<evidence type="ECO:0000256" key="3">
    <source>
        <dbReference type="ARBA" id="ARBA00022448"/>
    </source>
</evidence>
<feature type="transmembrane region" description="Helical" evidence="10">
    <location>
        <begin position="341"/>
        <end position="359"/>
    </location>
</feature>
<evidence type="ECO:0000256" key="6">
    <source>
        <dbReference type="ARBA" id="ARBA00022989"/>
    </source>
</evidence>
<keyword evidence="5" id="KW-0378">Hydrolase</keyword>
<dbReference type="Gene3D" id="3.30.420.150">
    <property type="entry name" value="Exopolyphosphatase. Domain 2"/>
    <property type="match status" value="1"/>
</dbReference>
<evidence type="ECO:0000259" key="11">
    <source>
        <dbReference type="PROSITE" id="PS50850"/>
    </source>
</evidence>
<feature type="transmembrane region" description="Helical" evidence="10">
    <location>
        <begin position="80"/>
        <end position="97"/>
    </location>
</feature>
<gene>
    <name evidence="12" type="ORF">EVOR1521_LOCUS25293</name>
</gene>
<keyword evidence="6 10" id="KW-1133">Transmembrane helix</keyword>
<feature type="domain" description="Major facilitator superfamily (MFS) profile" evidence="11">
    <location>
        <begin position="1"/>
        <end position="64"/>
    </location>
</feature>
<dbReference type="Gene3D" id="3.30.420.40">
    <property type="match status" value="1"/>
</dbReference>
<feature type="transmembrane region" description="Helical" evidence="10">
    <location>
        <begin position="609"/>
        <end position="627"/>
    </location>
</feature>
<evidence type="ECO:0000256" key="4">
    <source>
        <dbReference type="ARBA" id="ARBA00022692"/>
    </source>
</evidence>
<dbReference type="SUPFAM" id="SSF103473">
    <property type="entry name" value="MFS general substrate transporter"/>
    <property type="match status" value="1"/>
</dbReference>
<feature type="transmembrane region" description="Helical" evidence="10">
    <location>
        <begin position="182"/>
        <end position="200"/>
    </location>
</feature>
<evidence type="ECO:0000256" key="8">
    <source>
        <dbReference type="PIRSR" id="PIRSR600407-1"/>
    </source>
</evidence>
<protein>
    <recommendedName>
        <fullName evidence="11">Major facilitator superfamily (MFS) profile domain-containing protein</fullName>
    </recommendedName>
</protein>
<dbReference type="PANTHER" id="PTHR11782">
    <property type="entry name" value="ADENOSINE/GUANOSINE DIPHOSPHATASE"/>
    <property type="match status" value="1"/>
</dbReference>
<feature type="transmembrane region" description="Helical" evidence="10">
    <location>
        <begin position="12"/>
        <end position="32"/>
    </location>
</feature>
<sequence length="1635" mass="178725">MSTATGILEGVNGLALILGPIVGSTLFSLGGGASQLGYVMPFVVLGGAEAVFAFLNVFLLPQMPTPPARQPSLTKFSGKVLLACLNCVVAGISLGLLNPTLQPHLAAAPLHCSVQMVGFVFAACCGSYAVLSVLAGAVDDCTKGRMAIYLMAFGAFLSGIAFLMLGPAPIEVNGHELELSSALLWASTAFLGSGVAFGLIPVFKQVLSHAKHESAEERELAASSVFTLAMATGSFLGPTLGGLLSDLVGVRKAYAYSGLLEIILSVVLLIMAMTPAFRIQSAAGPALLAGELRLSLLGLPLQRFARTQLQQLVLLAALVLVSSVLAAALQERVLYVPGFRYTGWLALLTSLTYMALALLERLVEGDLQRRGSGLEYVKLSVLTMGGMYLTNFSLHYLSYSLRVVFKSSKLIPVMLLSVVYLKKRYTVAQYAAVSLLTAGVVVFTLGDAKGRAYFNPVGIAFIITGSLADAMAASYEEKCFFSRMGCSATEVVLYSSAIGSVWALLAEVATGELLPAAQHSVDHLEAVPLMILASFFGYIAQNGVLLIIKHFGATAAEIVKSCRRKVATICISFLVYSKPWNGYHVAGTLLFVNSVAVERFNSGVSSKRFATFLFSFASVVALLLLFGEGPSAFSVVIDAGSAGTRINVFRFDAWTLKLQGLEGKAQAKGGLEYGRVVLARDLRDGWARLHEDEVWAAGIEEKAFVLADGRSLGLARPMRYLGTDVQDWPFFEALQCAELNGASWAKIPGGLKPKPLVDLAWLSSWHSPDGTILEAPPLHHDDHRHIERPLPRLCVASMVRGSPPAMIESLILQHHANGFEKVVLYFDRPDEESLAVAAVERFAKPLPTGPNGLLCKAVAVRCTEQWWEEVRKKSRYYLREDEALELYRETAHLDAHIKDVQARQMLCIEHALFEAQREGFEWVLHVDSDEILFFPDQERHKDARRFFLEVPLHFSALRFANLEAVPESLEVADPFEEVSLFKMNPMLLEELGVEPRFLSSGEVAEEDEDCEPDLFSRRHADSVPGSRAHGYVRLPRRERHALRRLLAIMHEIAAKRNPVLESLQVRLPPIESSLSPSDDSSDDESCHGPRPYCPAYFNSYSNGKCAVRTEIGPRGELPPLPAGVHGFLRDGGMSLYTLACKGPGAPVVLHYANCGFSSWRQKYQLLCRGHGTEDGAFSVRRPGIAEIRSHLATRQLALGGKEEDLERFYRSFVLGNDFDELAFLAQFGLLLRISAPQERLREARRIFQEFVPDVPRPEPERLVFLEEEPGIGELENSSAVSAQLQRLVAAASNSVPLGQRPVTPLALRATRAVEDMSLDEVDALMQQMKQQIASAGFKDAGVQPMSGSEEAVAEWLSINVLMGCFTPGIQGVRHPVAVVDLGGATVQMAYHIHDRDVTVARRNSLDSYISRISLPFGSGPAHIYRHSYAGYGLISAKVRSFKEIEKAGFSLKRHPCLPGKAQLRAFRKILEAEGALNKFSCATLIDYILRKELPCKADGAAGQPKTGNCSFAGAWAGPNQGTQRIVLASYFYDRMWDVGVITAFSQQLKVANFAEQADRACSTSSFNASMAEFPNLAQDRLLWLCFDLTFQARLLLHGFGFSEEQELLVVKKIRYKELDFEASWALGVAINQLNT</sequence>
<dbReference type="InterPro" id="IPR013657">
    <property type="entry name" value="SCL35B1-4/HUT1"/>
</dbReference>
<reference evidence="12" key="1">
    <citation type="submission" date="2023-08" db="EMBL/GenBank/DDBJ databases">
        <authorList>
            <person name="Chen Y."/>
            <person name="Shah S."/>
            <person name="Dougan E. K."/>
            <person name="Thang M."/>
            <person name="Chan C."/>
        </authorList>
    </citation>
    <scope>NUCLEOTIDE SEQUENCE</scope>
</reference>
<dbReference type="InterPro" id="IPR011701">
    <property type="entry name" value="MFS"/>
</dbReference>
<dbReference type="Pfam" id="PF07690">
    <property type="entry name" value="MFS_1"/>
    <property type="match status" value="1"/>
</dbReference>
<keyword evidence="7 10" id="KW-0472">Membrane</keyword>
<accession>A0AA36NCR8</accession>
<feature type="transmembrane region" description="Helical" evidence="10">
    <location>
        <begin position="452"/>
        <end position="472"/>
    </location>
</feature>
<name>A0AA36NCR8_9DINO</name>
<evidence type="ECO:0000313" key="12">
    <source>
        <dbReference type="EMBL" id="CAJ1402382.1"/>
    </source>
</evidence>
<feature type="transmembrane region" description="Helical" evidence="10">
    <location>
        <begin position="379"/>
        <end position="397"/>
    </location>
</feature>
<dbReference type="Pfam" id="PF01150">
    <property type="entry name" value="GDA1_CD39"/>
    <property type="match status" value="1"/>
</dbReference>
<feature type="transmembrane region" description="Helical" evidence="10">
    <location>
        <begin position="220"/>
        <end position="241"/>
    </location>
</feature>
<comment type="subcellular location">
    <subcellularLocation>
        <location evidence="1">Membrane</location>
        <topology evidence="1">Multi-pass membrane protein</topology>
    </subcellularLocation>
</comment>
<dbReference type="PANTHER" id="PTHR11782:SF83">
    <property type="entry name" value="GUANOSINE-DIPHOSPHATASE"/>
    <property type="match status" value="1"/>
</dbReference>
<dbReference type="GO" id="GO:0005524">
    <property type="term" value="F:ATP binding"/>
    <property type="evidence" value="ECO:0007669"/>
    <property type="project" value="UniProtKB-KW"/>
</dbReference>
<evidence type="ECO:0000256" key="2">
    <source>
        <dbReference type="ARBA" id="ARBA00009283"/>
    </source>
</evidence>
<dbReference type="InterPro" id="IPR020846">
    <property type="entry name" value="MFS_dom"/>
</dbReference>
<dbReference type="GO" id="GO:0016020">
    <property type="term" value="C:membrane"/>
    <property type="evidence" value="ECO:0007669"/>
    <property type="project" value="UniProtKB-SubCell"/>
</dbReference>
<keyword evidence="3" id="KW-0813">Transport</keyword>
<feature type="transmembrane region" description="Helical" evidence="10">
    <location>
        <begin position="117"/>
        <end position="135"/>
    </location>
</feature>
<dbReference type="Proteomes" id="UP001178507">
    <property type="component" value="Unassembled WGS sequence"/>
</dbReference>
<dbReference type="Pfam" id="PF08449">
    <property type="entry name" value="UAA"/>
    <property type="match status" value="1"/>
</dbReference>
<evidence type="ECO:0000256" key="5">
    <source>
        <dbReference type="ARBA" id="ARBA00022801"/>
    </source>
</evidence>
<comment type="similarity">
    <text evidence="2">Belongs to the GDA1/CD39 NTPase family.</text>
</comment>
<evidence type="ECO:0000256" key="1">
    <source>
        <dbReference type="ARBA" id="ARBA00004141"/>
    </source>
</evidence>
<feature type="active site" description="Proton acceptor" evidence="8">
    <location>
        <position position="1350"/>
    </location>
</feature>
<evidence type="ECO:0000256" key="9">
    <source>
        <dbReference type="PIRSR" id="PIRSR600407-2"/>
    </source>
</evidence>
<proteinExistence type="inferred from homology"/>
<feature type="binding site" evidence="9">
    <location>
        <begin position="1383"/>
        <end position="1387"/>
    </location>
    <ligand>
        <name>ATP</name>
        <dbReference type="ChEBI" id="CHEBI:30616"/>
    </ligand>
</feature>
<dbReference type="GO" id="GO:0022857">
    <property type="term" value="F:transmembrane transporter activity"/>
    <property type="evidence" value="ECO:0007669"/>
    <property type="project" value="InterPro"/>
</dbReference>
<feature type="transmembrane region" description="Helical" evidence="10">
    <location>
        <begin position="38"/>
        <end position="59"/>
    </location>
</feature>
<feature type="transmembrane region" description="Helical" evidence="10">
    <location>
        <begin position="147"/>
        <end position="170"/>
    </location>
</feature>
<evidence type="ECO:0000256" key="10">
    <source>
        <dbReference type="SAM" id="Phobius"/>
    </source>
</evidence>
<dbReference type="GO" id="GO:0016787">
    <property type="term" value="F:hydrolase activity"/>
    <property type="evidence" value="ECO:0007669"/>
    <property type="project" value="UniProtKB-KW"/>
</dbReference>